<evidence type="ECO:0000256" key="8">
    <source>
        <dbReference type="ARBA" id="ARBA00023069"/>
    </source>
</evidence>
<evidence type="ECO:0000256" key="5">
    <source>
        <dbReference type="ARBA" id="ARBA00022737"/>
    </source>
</evidence>
<evidence type="ECO:0000256" key="7">
    <source>
        <dbReference type="ARBA" id="ARBA00023054"/>
    </source>
</evidence>
<keyword evidence="7 14" id="KW-0175">Coiled coil</keyword>
<keyword evidence="9" id="KW-0206">Cytoskeleton</keyword>
<evidence type="ECO:0000256" key="6">
    <source>
        <dbReference type="ARBA" id="ARBA00022846"/>
    </source>
</evidence>
<dbReference type="SMART" id="SM00365">
    <property type="entry name" value="LRR_SD22"/>
    <property type="match status" value="4"/>
</dbReference>
<evidence type="ECO:0000256" key="1">
    <source>
        <dbReference type="ARBA" id="ARBA00003843"/>
    </source>
</evidence>
<keyword evidence="6" id="KW-0282">Flagellum</keyword>
<keyword evidence="10" id="KW-0966">Cell projection</keyword>
<dbReference type="InterPro" id="IPR050576">
    <property type="entry name" value="Cilia_flagella_integrity"/>
</dbReference>
<dbReference type="GO" id="GO:0005929">
    <property type="term" value="C:cilium"/>
    <property type="evidence" value="ECO:0007669"/>
    <property type="project" value="TreeGrafter"/>
</dbReference>
<reference evidence="15" key="1">
    <citation type="submission" date="2015-12" db="EMBL/GenBank/DDBJ databases">
        <title>De novo transcriptome assembly of four potential Pierce s Disease insect vectors from Arizona vineyards.</title>
        <authorList>
            <person name="Tassone E.E."/>
        </authorList>
    </citation>
    <scope>NUCLEOTIDE SEQUENCE</scope>
</reference>
<keyword evidence="5" id="KW-0677">Repeat</keyword>
<evidence type="ECO:0000256" key="9">
    <source>
        <dbReference type="ARBA" id="ARBA00023212"/>
    </source>
</evidence>
<accession>A0A1B6CAA9</accession>
<sequence length="313" mass="36383">MDKLEAIVRTDIEPNVIDMKMIEEAIKDQSPKGQAGILIEQDGYDLKEIHYIRLEFLNILKIDHLWILPGLTKLQLGNNIIKKIENLDSLINLKELDLSFNNITVIENLESLVNIEKLTLFNNSITALQNLENLKKLKIFSIGNNLIQPAKSSIMYLRKFPNLKSLNMAGNPCTANAEFRMLVCAYIPQLVYYEYKLITTEESNIAIQYYLKDLEILEREENKLKKQIKDEEEAAAREALHKEAFVEQLDKDQLYEALFEKDEDGQALLLMNEEVQEIYNSFREQMGLVTSEIFELGQQQMKLRQEEISQYQS</sequence>
<evidence type="ECO:0000256" key="13">
    <source>
        <dbReference type="ARBA" id="ARBA00040950"/>
    </source>
</evidence>
<dbReference type="EMBL" id="GEDC01026895">
    <property type="protein sequence ID" value="JAS10403.1"/>
    <property type="molecule type" value="Transcribed_RNA"/>
</dbReference>
<dbReference type="InterPro" id="IPR032675">
    <property type="entry name" value="LRR_dom_sf"/>
</dbReference>
<protein>
    <recommendedName>
        <fullName evidence="11">Dynein axonemal assembly factor 1 homolog</fullName>
    </recommendedName>
    <alternativeName>
        <fullName evidence="13">Dynein regulatory complex subunit 3</fullName>
    </alternativeName>
</protein>
<dbReference type="PROSITE" id="PS51450">
    <property type="entry name" value="LRR"/>
    <property type="match status" value="3"/>
</dbReference>
<evidence type="ECO:0000256" key="11">
    <source>
        <dbReference type="ARBA" id="ARBA00024433"/>
    </source>
</evidence>
<dbReference type="Pfam" id="PF12799">
    <property type="entry name" value="LRR_4"/>
    <property type="match status" value="1"/>
</dbReference>
<comment type="similarity">
    <text evidence="12">Belongs to the DRC3 family.</text>
</comment>
<gene>
    <name evidence="15" type="ORF">g.13118</name>
</gene>
<evidence type="ECO:0000256" key="4">
    <source>
        <dbReference type="ARBA" id="ARBA00022614"/>
    </source>
</evidence>
<comment type="function">
    <text evidence="1">Cilium-specific protein required for cilia structures.</text>
</comment>
<proteinExistence type="inferred from homology"/>
<comment type="subcellular location">
    <subcellularLocation>
        <location evidence="2">Cytoplasm</location>
        <location evidence="2">Cytoskeleton</location>
        <location evidence="2">Flagellum axoneme</location>
    </subcellularLocation>
</comment>
<dbReference type="AlphaFoldDB" id="A0A1B6CAA9"/>
<feature type="non-terminal residue" evidence="15">
    <location>
        <position position="313"/>
    </location>
</feature>
<keyword evidence="4" id="KW-0433">Leucine-rich repeat</keyword>
<evidence type="ECO:0000256" key="14">
    <source>
        <dbReference type="SAM" id="Coils"/>
    </source>
</evidence>
<evidence type="ECO:0000313" key="15">
    <source>
        <dbReference type="EMBL" id="JAS10403.1"/>
    </source>
</evidence>
<keyword evidence="3" id="KW-0963">Cytoplasm</keyword>
<organism evidence="15">
    <name type="scientific">Clastoptera arizonana</name>
    <name type="common">Arizona spittle bug</name>
    <dbReference type="NCBI Taxonomy" id="38151"/>
    <lineage>
        <taxon>Eukaryota</taxon>
        <taxon>Metazoa</taxon>
        <taxon>Ecdysozoa</taxon>
        <taxon>Arthropoda</taxon>
        <taxon>Hexapoda</taxon>
        <taxon>Insecta</taxon>
        <taxon>Pterygota</taxon>
        <taxon>Neoptera</taxon>
        <taxon>Paraneoptera</taxon>
        <taxon>Hemiptera</taxon>
        <taxon>Auchenorrhyncha</taxon>
        <taxon>Cercopoidea</taxon>
        <taxon>Clastopteridae</taxon>
        <taxon>Clastoptera</taxon>
    </lineage>
</organism>
<dbReference type="InterPro" id="IPR001611">
    <property type="entry name" value="Leu-rich_rpt"/>
</dbReference>
<evidence type="ECO:0000256" key="12">
    <source>
        <dbReference type="ARBA" id="ARBA00038378"/>
    </source>
</evidence>
<keyword evidence="8" id="KW-0969">Cilium</keyword>
<dbReference type="InterPro" id="IPR025875">
    <property type="entry name" value="Leu-rich_rpt_4"/>
</dbReference>
<evidence type="ECO:0000256" key="2">
    <source>
        <dbReference type="ARBA" id="ARBA00004611"/>
    </source>
</evidence>
<evidence type="ECO:0000256" key="10">
    <source>
        <dbReference type="ARBA" id="ARBA00023273"/>
    </source>
</evidence>
<feature type="coiled-coil region" evidence="14">
    <location>
        <begin position="207"/>
        <end position="237"/>
    </location>
</feature>
<evidence type="ECO:0000256" key="3">
    <source>
        <dbReference type="ARBA" id="ARBA00022490"/>
    </source>
</evidence>
<dbReference type="SUPFAM" id="SSF52075">
    <property type="entry name" value="Outer arm dynein light chain 1"/>
    <property type="match status" value="1"/>
</dbReference>
<dbReference type="Gene3D" id="3.80.10.10">
    <property type="entry name" value="Ribonuclease Inhibitor"/>
    <property type="match status" value="1"/>
</dbReference>
<dbReference type="PANTHER" id="PTHR45973:SF12">
    <property type="entry name" value="DYNEIN REGULATORY COMPLEX SUBUNIT 3"/>
    <property type="match status" value="1"/>
</dbReference>
<name>A0A1B6CAA9_9HEMI</name>
<dbReference type="PANTHER" id="PTHR45973">
    <property type="entry name" value="PROTEIN PHOSPHATASE 1 REGULATORY SUBUNIT SDS22-RELATED"/>
    <property type="match status" value="1"/>
</dbReference>